<accession>L7VRL0</accession>
<sequence>MRALWLTVSGVRELLVPPAYRRLTHSGRRERSARRHPAPRMLSKVMWLAPPCGRIVREPQDPHRYRRLTHPAIREPQAPPQARSLTDTRHREPQGPHEDRRLTDHPAEPAGRPNHPVPPEHR</sequence>
<name>L7VRL0_9BACT</name>
<organism evidence="2">
    <name type="scientific">uncultured bacterium A1Q1_fos_1025</name>
    <dbReference type="NCBI Taxonomy" id="1256537"/>
    <lineage>
        <taxon>Bacteria</taxon>
        <taxon>environmental samples</taxon>
    </lineage>
</organism>
<dbReference type="EMBL" id="JX649878">
    <property type="protein sequence ID" value="AGC71637.1"/>
    <property type="molecule type" value="Genomic_DNA"/>
</dbReference>
<protein>
    <submittedName>
        <fullName evidence="2">Uncharacterized protein</fullName>
    </submittedName>
</protein>
<evidence type="ECO:0000313" key="2">
    <source>
        <dbReference type="EMBL" id="AGC71637.1"/>
    </source>
</evidence>
<evidence type="ECO:0000256" key="1">
    <source>
        <dbReference type="SAM" id="MobiDB-lite"/>
    </source>
</evidence>
<proteinExistence type="predicted"/>
<feature type="region of interest" description="Disordered" evidence="1">
    <location>
        <begin position="54"/>
        <end position="122"/>
    </location>
</feature>
<feature type="compositionally biased region" description="Basic and acidic residues" evidence="1">
    <location>
        <begin position="86"/>
        <end position="107"/>
    </location>
</feature>
<dbReference type="AlphaFoldDB" id="L7VRL0"/>
<reference evidence="2" key="1">
    <citation type="submission" date="2012-09" db="EMBL/GenBank/DDBJ databases">
        <title>Metagenomic Characterization of a Microbial Community in Wastewater Detects High Levels of Antibiotic Resistance.</title>
        <authorList>
            <person name="Abrams M."/>
            <person name="Caldwell A."/>
            <person name="Vandaei E."/>
            <person name="Lee W."/>
            <person name="Perrott J."/>
            <person name="Khan S.Y."/>
            <person name="Ta J."/>
            <person name="Romero D."/>
            <person name="Nguyen V."/>
            <person name="Pourmand N."/>
            <person name="Ouverney C.C."/>
        </authorList>
    </citation>
    <scope>NUCLEOTIDE SEQUENCE</scope>
</reference>